<proteinExistence type="predicted"/>
<dbReference type="Proteomes" id="UP000535838">
    <property type="component" value="Unassembled WGS sequence"/>
</dbReference>
<dbReference type="AlphaFoldDB" id="A0A841T904"/>
<sequence>MVHVWELGSGTQTQANRRANAAKAPSSDRHYIRSTNISSTSFFTGWKMARSLFVVAAFLLLFVGFSFMRSFADEPVSTVPAANETIVIADAGDTLWSIASDVKRDGMDTRQAVHRIMERNGLSESQIDIGARLIIPAGVGADEGS</sequence>
<comment type="caution">
    <text evidence="4">The sequence shown here is derived from an EMBL/GenBank/DDBJ whole genome shotgun (WGS) entry which is preliminary data.</text>
</comment>
<reference evidence="4 5" key="1">
    <citation type="submission" date="2020-08" db="EMBL/GenBank/DDBJ databases">
        <title>Cohnella phylogeny.</title>
        <authorList>
            <person name="Dunlap C."/>
        </authorList>
    </citation>
    <scope>NUCLEOTIDE SEQUENCE [LARGE SCALE GENOMIC DNA]</scope>
    <source>
        <strain evidence="4 5">DSM 25241</strain>
    </source>
</reference>
<evidence type="ECO:0000313" key="5">
    <source>
        <dbReference type="Proteomes" id="UP000535838"/>
    </source>
</evidence>
<dbReference type="RefSeq" id="WP_185123539.1">
    <property type="nucleotide sequence ID" value="NZ_JACJVQ010000032.1"/>
</dbReference>
<gene>
    <name evidence="4" type="ORF">H7B67_29755</name>
</gene>
<protein>
    <submittedName>
        <fullName evidence="4">LysM peptidoglycan-binding domain-containing protein</fullName>
    </submittedName>
</protein>
<feature type="domain" description="LysM" evidence="3">
    <location>
        <begin position="92"/>
        <end position="136"/>
    </location>
</feature>
<accession>A0A841T904</accession>
<dbReference type="Pfam" id="PF01476">
    <property type="entry name" value="LysM"/>
    <property type="match status" value="1"/>
</dbReference>
<keyword evidence="2" id="KW-1133">Transmembrane helix</keyword>
<dbReference type="InterPro" id="IPR018392">
    <property type="entry name" value="LysM"/>
</dbReference>
<feature type="transmembrane region" description="Helical" evidence="2">
    <location>
        <begin position="48"/>
        <end position="68"/>
    </location>
</feature>
<dbReference type="CDD" id="cd00118">
    <property type="entry name" value="LysM"/>
    <property type="match status" value="1"/>
</dbReference>
<organism evidence="4 5">
    <name type="scientific">Cohnella thailandensis</name>
    <dbReference type="NCBI Taxonomy" id="557557"/>
    <lineage>
        <taxon>Bacteria</taxon>
        <taxon>Bacillati</taxon>
        <taxon>Bacillota</taxon>
        <taxon>Bacilli</taxon>
        <taxon>Bacillales</taxon>
        <taxon>Paenibacillaceae</taxon>
        <taxon>Cohnella</taxon>
    </lineage>
</organism>
<keyword evidence="2" id="KW-0472">Membrane</keyword>
<keyword evidence="5" id="KW-1185">Reference proteome</keyword>
<evidence type="ECO:0000256" key="1">
    <source>
        <dbReference type="SAM" id="MobiDB-lite"/>
    </source>
</evidence>
<keyword evidence="2" id="KW-0812">Transmembrane</keyword>
<dbReference type="Gene3D" id="3.10.350.10">
    <property type="entry name" value="LysM domain"/>
    <property type="match status" value="1"/>
</dbReference>
<feature type="region of interest" description="Disordered" evidence="1">
    <location>
        <begin position="1"/>
        <end position="25"/>
    </location>
</feature>
<dbReference type="EMBL" id="JACJVQ010000032">
    <property type="protein sequence ID" value="MBB6638337.1"/>
    <property type="molecule type" value="Genomic_DNA"/>
</dbReference>
<name>A0A841T904_9BACL</name>
<dbReference type="InterPro" id="IPR036779">
    <property type="entry name" value="LysM_dom_sf"/>
</dbReference>
<evidence type="ECO:0000259" key="3">
    <source>
        <dbReference type="Pfam" id="PF01476"/>
    </source>
</evidence>
<evidence type="ECO:0000313" key="4">
    <source>
        <dbReference type="EMBL" id="MBB6638337.1"/>
    </source>
</evidence>
<evidence type="ECO:0000256" key="2">
    <source>
        <dbReference type="SAM" id="Phobius"/>
    </source>
</evidence>